<comment type="caution">
    <text evidence="2">The sequence shown here is derived from an EMBL/GenBank/DDBJ whole genome shotgun (WGS) entry which is preliminary data.</text>
</comment>
<gene>
    <name evidence="2" type="ORF">EZS27_022583</name>
</gene>
<protein>
    <submittedName>
        <fullName evidence="2">Multidrug resistance protein MdtH</fullName>
    </submittedName>
</protein>
<evidence type="ECO:0000313" key="2">
    <source>
        <dbReference type="EMBL" id="KAA6328538.1"/>
    </source>
</evidence>
<accession>A0A5J4R4H6</accession>
<feature type="transmembrane region" description="Helical" evidence="1">
    <location>
        <begin position="60"/>
        <end position="78"/>
    </location>
</feature>
<organism evidence="2">
    <name type="scientific">termite gut metagenome</name>
    <dbReference type="NCBI Taxonomy" id="433724"/>
    <lineage>
        <taxon>unclassified sequences</taxon>
        <taxon>metagenomes</taxon>
        <taxon>organismal metagenomes</taxon>
    </lineage>
</organism>
<dbReference type="AlphaFoldDB" id="A0A5J4R4H6"/>
<dbReference type="EMBL" id="SNRY01001803">
    <property type="protein sequence ID" value="KAA6328538.1"/>
    <property type="molecule type" value="Genomic_DNA"/>
</dbReference>
<keyword evidence="1" id="KW-0472">Membrane</keyword>
<sequence>VYQRMSDKVAIAERFVNEKGLQIADGLSTNAYFEEVARQTDRTSQELTNLLWNTYDPSRLWIVILSIGVVATIGLLIYDKVTSNKH</sequence>
<reference evidence="2" key="1">
    <citation type="submission" date="2019-03" db="EMBL/GenBank/DDBJ databases">
        <title>Single cell metagenomics reveals metabolic interactions within the superorganism composed of flagellate Streblomastix strix and complex community of Bacteroidetes bacteria on its surface.</title>
        <authorList>
            <person name="Treitli S.C."/>
            <person name="Kolisko M."/>
            <person name="Husnik F."/>
            <person name="Keeling P."/>
            <person name="Hampl V."/>
        </authorList>
    </citation>
    <scope>NUCLEOTIDE SEQUENCE</scope>
    <source>
        <strain evidence="2">STM</strain>
    </source>
</reference>
<proteinExistence type="predicted"/>
<feature type="non-terminal residue" evidence="2">
    <location>
        <position position="1"/>
    </location>
</feature>
<evidence type="ECO:0000256" key="1">
    <source>
        <dbReference type="SAM" id="Phobius"/>
    </source>
</evidence>
<keyword evidence="1" id="KW-1133">Transmembrane helix</keyword>
<name>A0A5J4R4H6_9ZZZZ</name>
<keyword evidence="1" id="KW-0812">Transmembrane</keyword>